<sequence length="127" mass="14784">MINKNSIINEDHPTRNSIIDIDNYCIIDKKRIPDYENIFMAAYLIGRENHLDKLSAESNRQTLNNKSANVETLVQQFPSNLNDDVNGHNDDVTNVNDLSINDDNQLTVQNTWEYYLLLRKIRNTFIT</sequence>
<proteinExistence type="evidence at transcript level"/>
<accession>Q5DF49</accession>
<name>Q5DF49_SCHJA</name>
<protein>
    <submittedName>
        <fullName evidence="1">SJCHGC09041 protein</fullName>
    </submittedName>
</protein>
<evidence type="ECO:0000313" key="1">
    <source>
        <dbReference type="EMBL" id="AAW25557.1"/>
    </source>
</evidence>
<dbReference type="EMBL" id="AY813825">
    <property type="protein sequence ID" value="AAW25557.1"/>
    <property type="molecule type" value="mRNA"/>
</dbReference>
<reference evidence="1" key="1">
    <citation type="submission" date="2004-11" db="EMBL/GenBank/DDBJ databases">
        <title>The full-length cDNA sequences of Schistosoma japonicum genes.</title>
        <authorList>
            <person name="Han Z."/>
        </authorList>
    </citation>
    <scope>NUCLEOTIDE SEQUENCE</scope>
</reference>
<organism evidence="1">
    <name type="scientific">Schistosoma japonicum</name>
    <name type="common">Blood fluke</name>
    <dbReference type="NCBI Taxonomy" id="6182"/>
    <lineage>
        <taxon>Eukaryota</taxon>
        <taxon>Metazoa</taxon>
        <taxon>Spiralia</taxon>
        <taxon>Lophotrochozoa</taxon>
        <taxon>Platyhelminthes</taxon>
        <taxon>Trematoda</taxon>
        <taxon>Digenea</taxon>
        <taxon>Strigeidida</taxon>
        <taxon>Schistosomatoidea</taxon>
        <taxon>Schistosomatidae</taxon>
        <taxon>Schistosoma</taxon>
    </lineage>
</organism>
<dbReference type="AlphaFoldDB" id="Q5DF49"/>
<reference evidence="1" key="2">
    <citation type="journal article" date="2006" name="PLoS Pathog.">
        <title>New perspectives on host-parasite interplay by comparative transcriptomic and proteomic analyses of Schistosoma japonicum.</title>
        <authorList>
            <person name="Liu F."/>
            <person name="Lu J."/>
            <person name="Hu W."/>
            <person name="Wang S.Y."/>
            <person name="Cui S.J."/>
            <person name="Chi M."/>
            <person name="Yan Q."/>
            <person name="Wang X.R."/>
            <person name="Song H.D."/>
            <person name="Xu X.N."/>
            <person name="Wang J.J."/>
            <person name="Zhang X.L."/>
            <person name="Zhang X."/>
            <person name="Wang Z.Q."/>
            <person name="Xue C.L."/>
            <person name="Brindley P.J."/>
            <person name="McManus D.P."/>
            <person name="Yang P.Y."/>
            <person name="Feng Z."/>
            <person name="Chen Z."/>
            <person name="Han Z.G."/>
        </authorList>
    </citation>
    <scope>NUCLEOTIDE SEQUENCE</scope>
</reference>